<dbReference type="PROSITE" id="PS50928">
    <property type="entry name" value="ABC_TM1"/>
    <property type="match status" value="1"/>
</dbReference>
<evidence type="ECO:0000256" key="4">
    <source>
        <dbReference type="ARBA" id="ARBA00022519"/>
    </source>
</evidence>
<accession>A0A832I4L4</accession>
<keyword evidence="5 12" id="KW-0812">Transmembrane</keyword>
<dbReference type="InterPro" id="IPR050366">
    <property type="entry name" value="BP-dependent_transpt_permease"/>
</dbReference>
<evidence type="ECO:0000256" key="5">
    <source>
        <dbReference type="ARBA" id="ARBA00022692"/>
    </source>
</evidence>
<dbReference type="GO" id="GO:0005886">
    <property type="term" value="C:plasma membrane"/>
    <property type="evidence" value="ECO:0007669"/>
    <property type="project" value="UniProtKB-SubCell"/>
</dbReference>
<keyword evidence="4" id="KW-0997">Cell inner membrane</keyword>
<evidence type="ECO:0000256" key="7">
    <source>
        <dbReference type="ARBA" id="ARBA00022927"/>
    </source>
</evidence>
<keyword evidence="2 12" id="KW-0813">Transport</keyword>
<dbReference type="SUPFAM" id="SSF161098">
    <property type="entry name" value="MetI-like"/>
    <property type="match status" value="1"/>
</dbReference>
<sequence>MSIGLAPPATVAPDLAASPPRSLWSDAWRRLRRNRAAVLSALFLLWVSGTAALAPWLPGMPDPSVQDLARGAQPPSWSHPFGTDELGRDTFARVVYGGRISLLVGLVATLVSLVIGVAYGAVAGYRGGKTDEVMMRFVDILYSLPYIFLVILLLVFFSRSLVMLFVALGLVQWLTMARIVRGQVLSLKSQNFVEAARALGAGDFAIVFRHIVPNTLGPVIVYTTLTVPAVILQEAFLSFLGLGVQPPDASWGTLVSDGARVLALFPWLVAFPGAMLSLTLLCFNFLGDGLRDALDPQDRRDVN</sequence>
<feature type="domain" description="ABC transmembrane type-1" evidence="13">
    <location>
        <begin position="98"/>
        <end position="287"/>
    </location>
</feature>
<comment type="caution">
    <text evidence="14">The sequence shown here is derived from an EMBL/GenBank/DDBJ whole genome shotgun (WGS) entry which is preliminary data.</text>
</comment>
<gene>
    <name evidence="14" type="ORF">ENR23_03245</name>
</gene>
<dbReference type="PANTHER" id="PTHR43386:SF2">
    <property type="entry name" value="OLIGOPEPTIDE TRANSPORT SYSTEM PERMEASE PROTEIN OPPC"/>
    <property type="match status" value="1"/>
</dbReference>
<protein>
    <recommendedName>
        <fullName evidence="11">Oligopeptide transport system permease protein OppC</fullName>
    </recommendedName>
</protein>
<evidence type="ECO:0000256" key="9">
    <source>
        <dbReference type="ARBA" id="ARBA00023136"/>
    </source>
</evidence>
<dbReference type="InterPro" id="IPR035906">
    <property type="entry name" value="MetI-like_sf"/>
</dbReference>
<keyword evidence="7" id="KW-0653">Protein transport</keyword>
<dbReference type="PANTHER" id="PTHR43386">
    <property type="entry name" value="OLIGOPEPTIDE TRANSPORT SYSTEM PERMEASE PROTEIN APPC"/>
    <property type="match status" value="1"/>
</dbReference>
<comment type="similarity">
    <text evidence="10">Belongs to the binding-protein-dependent transport system permease family. OppBC subfamily.</text>
</comment>
<keyword evidence="8 12" id="KW-1133">Transmembrane helix</keyword>
<dbReference type="AlphaFoldDB" id="A0A832I4L4"/>
<evidence type="ECO:0000256" key="6">
    <source>
        <dbReference type="ARBA" id="ARBA00022856"/>
    </source>
</evidence>
<dbReference type="Pfam" id="PF00528">
    <property type="entry name" value="BPD_transp_1"/>
    <property type="match status" value="1"/>
</dbReference>
<keyword evidence="6" id="KW-0571">Peptide transport</keyword>
<organism evidence="14">
    <name type="scientific">Eiseniibacteriota bacterium</name>
    <dbReference type="NCBI Taxonomy" id="2212470"/>
    <lineage>
        <taxon>Bacteria</taxon>
        <taxon>Candidatus Eiseniibacteriota</taxon>
    </lineage>
</organism>
<name>A0A832I4L4_UNCEI</name>
<reference evidence="14" key="1">
    <citation type="journal article" date="2020" name="mSystems">
        <title>Genome- and Community-Level Interaction Insights into Carbon Utilization and Element Cycling Functions of Hydrothermarchaeota in Hydrothermal Sediment.</title>
        <authorList>
            <person name="Zhou Z."/>
            <person name="Liu Y."/>
            <person name="Xu W."/>
            <person name="Pan J."/>
            <person name="Luo Z.H."/>
            <person name="Li M."/>
        </authorList>
    </citation>
    <scope>NUCLEOTIDE SEQUENCE [LARGE SCALE GENOMIC DNA]</scope>
    <source>
        <strain evidence="14">SpSt-381</strain>
    </source>
</reference>
<evidence type="ECO:0000256" key="8">
    <source>
        <dbReference type="ARBA" id="ARBA00022989"/>
    </source>
</evidence>
<comment type="subcellular location">
    <subcellularLocation>
        <location evidence="1">Cell inner membrane</location>
        <topology evidence="1">Multi-pass membrane protein</topology>
    </subcellularLocation>
    <subcellularLocation>
        <location evidence="12">Cell membrane</location>
        <topology evidence="12">Multi-pass membrane protein</topology>
    </subcellularLocation>
</comment>
<evidence type="ECO:0000256" key="11">
    <source>
        <dbReference type="ARBA" id="ARBA00072251"/>
    </source>
</evidence>
<feature type="transmembrane region" description="Helical" evidence="12">
    <location>
        <begin position="264"/>
        <end position="286"/>
    </location>
</feature>
<dbReference type="EMBL" id="DSQF01000004">
    <property type="protein sequence ID" value="HGZ42438.1"/>
    <property type="molecule type" value="Genomic_DNA"/>
</dbReference>
<keyword evidence="9 12" id="KW-0472">Membrane</keyword>
<feature type="transmembrane region" description="Helical" evidence="12">
    <location>
        <begin position="162"/>
        <end position="180"/>
    </location>
</feature>
<dbReference type="InterPro" id="IPR000515">
    <property type="entry name" value="MetI-like"/>
</dbReference>
<dbReference type="Pfam" id="PF12911">
    <property type="entry name" value="OppC_N"/>
    <property type="match status" value="1"/>
</dbReference>
<keyword evidence="3" id="KW-1003">Cell membrane</keyword>
<dbReference type="CDD" id="cd06261">
    <property type="entry name" value="TM_PBP2"/>
    <property type="match status" value="1"/>
</dbReference>
<evidence type="ECO:0000256" key="2">
    <source>
        <dbReference type="ARBA" id="ARBA00022448"/>
    </source>
</evidence>
<evidence type="ECO:0000256" key="1">
    <source>
        <dbReference type="ARBA" id="ARBA00004429"/>
    </source>
</evidence>
<evidence type="ECO:0000256" key="10">
    <source>
        <dbReference type="ARBA" id="ARBA00024202"/>
    </source>
</evidence>
<dbReference type="GO" id="GO:0015031">
    <property type="term" value="P:protein transport"/>
    <property type="evidence" value="ECO:0007669"/>
    <property type="project" value="UniProtKB-KW"/>
</dbReference>
<feature type="transmembrane region" description="Helical" evidence="12">
    <location>
        <begin position="219"/>
        <end position="244"/>
    </location>
</feature>
<proteinExistence type="inferred from homology"/>
<dbReference type="GO" id="GO:0055085">
    <property type="term" value="P:transmembrane transport"/>
    <property type="evidence" value="ECO:0007669"/>
    <property type="project" value="InterPro"/>
</dbReference>
<feature type="transmembrane region" description="Helical" evidence="12">
    <location>
        <begin position="36"/>
        <end position="57"/>
    </location>
</feature>
<evidence type="ECO:0000313" key="14">
    <source>
        <dbReference type="EMBL" id="HGZ42438.1"/>
    </source>
</evidence>
<evidence type="ECO:0000256" key="3">
    <source>
        <dbReference type="ARBA" id="ARBA00022475"/>
    </source>
</evidence>
<dbReference type="GO" id="GO:0015833">
    <property type="term" value="P:peptide transport"/>
    <property type="evidence" value="ECO:0007669"/>
    <property type="project" value="UniProtKB-KW"/>
</dbReference>
<evidence type="ECO:0000256" key="12">
    <source>
        <dbReference type="RuleBase" id="RU363032"/>
    </source>
</evidence>
<feature type="transmembrane region" description="Helical" evidence="12">
    <location>
        <begin position="100"/>
        <end position="125"/>
    </location>
</feature>
<dbReference type="InterPro" id="IPR025966">
    <property type="entry name" value="OppC_N"/>
</dbReference>
<evidence type="ECO:0000259" key="13">
    <source>
        <dbReference type="PROSITE" id="PS50928"/>
    </source>
</evidence>
<feature type="transmembrane region" description="Helical" evidence="12">
    <location>
        <begin position="137"/>
        <end position="156"/>
    </location>
</feature>
<dbReference type="Gene3D" id="1.10.3720.10">
    <property type="entry name" value="MetI-like"/>
    <property type="match status" value="1"/>
</dbReference>